<evidence type="ECO:0000256" key="7">
    <source>
        <dbReference type="ARBA" id="ARBA00022824"/>
    </source>
</evidence>
<dbReference type="InterPro" id="IPR026224">
    <property type="entry name" value="DPCD"/>
</dbReference>
<dbReference type="EMBL" id="CCKQ01003707">
    <property type="protein sequence ID" value="CDW74844.1"/>
    <property type="molecule type" value="Genomic_DNA"/>
</dbReference>
<feature type="transmembrane region" description="Helical" evidence="10">
    <location>
        <begin position="173"/>
        <end position="192"/>
    </location>
</feature>
<keyword evidence="7 10" id="KW-0256">Endoplasmic reticulum</keyword>
<reference evidence="12 13" key="1">
    <citation type="submission" date="2014-06" db="EMBL/GenBank/DDBJ databases">
        <authorList>
            <person name="Swart Estienne"/>
        </authorList>
    </citation>
    <scope>NUCLEOTIDE SEQUENCE [LARGE SCALE GENOMIC DNA]</scope>
    <source>
        <strain evidence="12 13">130c</strain>
    </source>
</reference>
<keyword evidence="9 10" id="KW-0472">Membrane</keyword>
<dbReference type="GO" id="GO:0042283">
    <property type="term" value="F:dolichyl pyrophosphate Glc1Man9GlcNAc2 alpha-1,3-glucosyltransferase activity"/>
    <property type="evidence" value="ECO:0007669"/>
    <property type="project" value="TreeGrafter"/>
</dbReference>
<feature type="transmembrane region" description="Helical" evidence="10">
    <location>
        <begin position="91"/>
        <end position="112"/>
    </location>
</feature>
<dbReference type="InterPro" id="IPR004856">
    <property type="entry name" value="Glyco_trans_ALG6/ALG8"/>
</dbReference>
<comment type="caution">
    <text evidence="10">Lacks conserved residue(s) required for the propagation of feature annotation.</text>
</comment>
<evidence type="ECO:0000256" key="8">
    <source>
        <dbReference type="ARBA" id="ARBA00022989"/>
    </source>
</evidence>
<name>A0A078A263_STYLE</name>
<dbReference type="GO" id="GO:0005789">
    <property type="term" value="C:endoplasmic reticulum membrane"/>
    <property type="evidence" value="ECO:0007669"/>
    <property type="project" value="UniProtKB-SubCell"/>
</dbReference>
<keyword evidence="8 10" id="KW-1133">Transmembrane helix</keyword>
<gene>
    <name evidence="12" type="primary">Contig3347.g3581</name>
    <name evidence="12" type="ORF">STYLEM_3827</name>
</gene>
<evidence type="ECO:0000313" key="13">
    <source>
        <dbReference type="Proteomes" id="UP000039865"/>
    </source>
</evidence>
<evidence type="ECO:0000256" key="4">
    <source>
        <dbReference type="ARBA" id="ARBA00022676"/>
    </source>
</evidence>
<evidence type="ECO:0000256" key="9">
    <source>
        <dbReference type="ARBA" id="ARBA00023136"/>
    </source>
</evidence>
<dbReference type="UniPathway" id="UPA00378"/>
<evidence type="ECO:0000256" key="5">
    <source>
        <dbReference type="ARBA" id="ARBA00022679"/>
    </source>
</evidence>
<evidence type="ECO:0000256" key="1">
    <source>
        <dbReference type="ARBA" id="ARBA00004477"/>
    </source>
</evidence>
<dbReference type="AlphaFoldDB" id="A0A078A263"/>
<proteinExistence type="inferred from homology"/>
<feature type="compositionally biased region" description="Polar residues" evidence="11">
    <location>
        <begin position="488"/>
        <end position="511"/>
    </location>
</feature>
<keyword evidence="6 10" id="KW-0812">Transmembrane</keyword>
<dbReference type="Proteomes" id="UP000039865">
    <property type="component" value="Unassembled WGS sequence"/>
</dbReference>
<feature type="transmembrane region" description="Helical" evidence="10">
    <location>
        <begin position="61"/>
        <end position="79"/>
    </location>
</feature>
<feature type="transmembrane region" description="Helical" evidence="10">
    <location>
        <begin position="133"/>
        <end position="153"/>
    </location>
</feature>
<comment type="pathway">
    <text evidence="2 10">Protein modification; protein glycosylation.</text>
</comment>
<evidence type="ECO:0000256" key="6">
    <source>
        <dbReference type="ARBA" id="ARBA00022692"/>
    </source>
</evidence>
<organism evidence="12 13">
    <name type="scientific">Stylonychia lemnae</name>
    <name type="common">Ciliate</name>
    <dbReference type="NCBI Taxonomy" id="5949"/>
    <lineage>
        <taxon>Eukaryota</taxon>
        <taxon>Sar</taxon>
        <taxon>Alveolata</taxon>
        <taxon>Ciliophora</taxon>
        <taxon>Intramacronucleata</taxon>
        <taxon>Spirotrichea</taxon>
        <taxon>Stichotrichia</taxon>
        <taxon>Sporadotrichida</taxon>
        <taxon>Oxytrichidae</taxon>
        <taxon>Stylonychinae</taxon>
        <taxon>Stylonychia</taxon>
    </lineage>
</organism>
<keyword evidence="4 10" id="KW-0328">Glycosyltransferase</keyword>
<comment type="similarity">
    <text evidence="3 10">Belongs to the ALG6/ALG8 glucosyltransferase family.</text>
</comment>
<evidence type="ECO:0000256" key="11">
    <source>
        <dbReference type="SAM" id="MobiDB-lite"/>
    </source>
</evidence>
<dbReference type="PRINTS" id="PR02065">
    <property type="entry name" value="PROTEINDPCD"/>
</dbReference>
<keyword evidence="5 10" id="KW-0808">Transferase</keyword>
<dbReference type="InParanoid" id="A0A078A263"/>
<comment type="subcellular location">
    <subcellularLocation>
        <location evidence="1 10">Endoplasmic reticulum membrane</location>
        <topology evidence="1 10">Multi-pass membrane protein</topology>
    </subcellularLocation>
</comment>
<dbReference type="PANTHER" id="PTHR12413">
    <property type="entry name" value="DOLICHYL GLYCOSYLTRANSFERASE"/>
    <property type="match status" value="1"/>
</dbReference>
<accession>A0A078A263</accession>
<feature type="transmembrane region" description="Helical" evidence="10">
    <location>
        <begin position="27"/>
        <end position="49"/>
    </location>
</feature>
<evidence type="ECO:0000256" key="2">
    <source>
        <dbReference type="ARBA" id="ARBA00004922"/>
    </source>
</evidence>
<dbReference type="Pfam" id="PF03155">
    <property type="entry name" value="Alg6_Alg8"/>
    <property type="match status" value="2"/>
</dbReference>
<sequence>MAITYSLPLKDWYFEKTSEWTLDYPPFFAYFEWFLAQFAVLFDKEMLVIKNLYYDSIQTIYYQRATVIASDLVFLYAYLKSLNPQGKTDYLRFSFIYLNAGLLILDNMHFQYNSMMKLVFTRKFHAMRAALNFIRLAIQTVVVFAISFGPFIYSGQFMQILSRLFPFQRGLVHYYWASNIWAVYMAINKYLVNIIKMITSGQKVQIESNSHIPYCKSKYHNLDQPVIISMFMKINRKNFAFYLAVTNFIVYNFGFHVHEKAMLMTIIPLIFLDIFAFDSASQRIICEALDISSRYKNYQNGKIFANSYFLQEKSGTQLGEPTVTQVIRQNLLRNLMSIQMKFLVYCRLDQYSLVRKWKRPREIGEGSWEFEIGEPIKQFNPESDLLAPSGENPIFLRKDTNDRFEWRIRNLKYPKEVYNLSVDHNTQDIVLRTTNKKYFKRFDIPDLKRLGIKLDESNIAWKYQNNTLIIGYDKPEKIKELDRKKQQEIQQLSKKQAQTGVPMVQSSQQNALGDGNVDCKQQ</sequence>
<dbReference type="PANTHER" id="PTHR12413:SF2">
    <property type="entry name" value="DOLICHYL PYROPHOSPHATE GLC1MAN9GLCNAC2 ALPHA-1,3-GLUCOSYLTRANSFERASE-RELATED"/>
    <property type="match status" value="1"/>
</dbReference>
<dbReference type="Pfam" id="PF14913">
    <property type="entry name" value="DPCD"/>
    <property type="match status" value="1"/>
</dbReference>
<protein>
    <recommendedName>
        <fullName evidence="10">Alpha-1,3-glucosyltransferase</fullName>
        <ecNumber evidence="10">2.4.1.-</ecNumber>
    </recommendedName>
</protein>
<evidence type="ECO:0000256" key="3">
    <source>
        <dbReference type="ARBA" id="ARBA00008715"/>
    </source>
</evidence>
<keyword evidence="13" id="KW-1185">Reference proteome</keyword>
<dbReference type="GO" id="GO:0006487">
    <property type="term" value="P:protein N-linked glycosylation"/>
    <property type="evidence" value="ECO:0007669"/>
    <property type="project" value="TreeGrafter"/>
</dbReference>
<feature type="region of interest" description="Disordered" evidence="11">
    <location>
        <begin position="481"/>
        <end position="522"/>
    </location>
</feature>
<dbReference type="OrthoDB" id="10256139at2759"/>
<dbReference type="EC" id="2.4.1.-" evidence="10"/>
<evidence type="ECO:0000313" key="12">
    <source>
        <dbReference type="EMBL" id="CDW74844.1"/>
    </source>
</evidence>
<evidence type="ECO:0000256" key="10">
    <source>
        <dbReference type="RuleBase" id="RU363110"/>
    </source>
</evidence>
<feature type="transmembrane region" description="Helical" evidence="10">
    <location>
        <begin position="239"/>
        <end position="255"/>
    </location>
</feature>